<proteinExistence type="predicted"/>
<feature type="region of interest" description="Disordered" evidence="1">
    <location>
        <begin position="434"/>
        <end position="522"/>
    </location>
</feature>
<evidence type="ECO:0000313" key="2">
    <source>
        <dbReference type="EMBL" id="OAA67966.1"/>
    </source>
</evidence>
<feature type="compositionally biased region" description="Low complexity" evidence="1">
    <location>
        <begin position="472"/>
        <end position="486"/>
    </location>
</feature>
<feature type="compositionally biased region" description="Acidic residues" evidence="1">
    <location>
        <begin position="115"/>
        <end position="124"/>
    </location>
</feature>
<protein>
    <submittedName>
        <fullName evidence="2">Uncharacterized protein</fullName>
    </submittedName>
</protein>
<reference evidence="2 3" key="1">
    <citation type="journal article" date="2016" name="Genome Biol. Evol.">
        <title>Divergent and convergent evolution of fungal pathogenicity.</title>
        <authorList>
            <person name="Shang Y."/>
            <person name="Xiao G."/>
            <person name="Zheng P."/>
            <person name="Cen K."/>
            <person name="Zhan S."/>
            <person name="Wang C."/>
        </authorList>
    </citation>
    <scope>NUCLEOTIDE SEQUENCE [LARGE SCALE GENOMIC DNA]</scope>
    <source>
        <strain evidence="2 3">RCEF 264</strain>
    </source>
</reference>
<feature type="compositionally biased region" description="Polar residues" evidence="1">
    <location>
        <begin position="436"/>
        <end position="447"/>
    </location>
</feature>
<feature type="compositionally biased region" description="Basic and acidic residues" evidence="1">
    <location>
        <begin position="537"/>
        <end position="546"/>
    </location>
</feature>
<evidence type="ECO:0000313" key="3">
    <source>
        <dbReference type="Proteomes" id="UP000076874"/>
    </source>
</evidence>
<accession>A0A167ZW54</accession>
<dbReference type="Proteomes" id="UP000076874">
    <property type="component" value="Unassembled WGS sequence"/>
</dbReference>
<feature type="region of interest" description="Disordered" evidence="1">
    <location>
        <begin position="110"/>
        <end position="174"/>
    </location>
</feature>
<keyword evidence="3" id="KW-1185">Reference proteome</keyword>
<name>A0A167ZW54_9HYPO</name>
<feature type="region of interest" description="Disordered" evidence="1">
    <location>
        <begin position="537"/>
        <end position="568"/>
    </location>
</feature>
<sequence>MVEPVTTYEDLNVRVDPQLRLLFCTLCPPVSFPIAPKFRSYYEHRRRNHPLHQGAVRSTEFHRVLANVVLDDPATKERLMDGSDVLACLPVFKRAGKAFQRFHRTGREWMVKESDESDESEDESPTLPPGTERPPPDTDGPTNEDGGETVASPLRPVHEPRTATQPSDGGGTVVETVRRLTSGRLSRKDTTRFLKHLAAPPHSGTRLCQDPIPLRELSNEGRWQQAATTGLRFNIVPIFDNAHDDDDDNDDNDDKGRWFVTVIHLGTANHAITFDFVDHAHNDSFSLVRAYYAKQGVDIRAHLLVKVLPPREGEIDGRVSILDHVKQFLQDPENALRALLLGDETFSWTANPGQVREELLRLDVPAFYNAQKKGAAVLAATTQASEGENADFLCSRLEQLRSALSNLRYQHPSEHDALVEQLPRVTIQAVLHPAHHTSSQTRTNTHIPQRPAATPVSLRPAVPPASPASNRTTPTLSASTSTSTPLQQHGGSRKHLLPGDPTSQTKRQQGANAFETGESNANVNVLPDIASLLRNEHEDSFSENTHRHPQHATVPPLPASPHGRQQASLTIPVGHGGHSIWAYNNPPTTATIPLHAHTSFPDHGHPPILPSSVISNLPLPSTLLQNTRQAQQIRPMHSELPVPTPTAFGPHPDTFLHPSSFSSAADITAAAASLAFDNPEQLASMDAHEHDFVHKHRYLCYQCPQYPSLVVYEEAVRFLPRTGWVGRLLSGNPAVCGYPEGIHTLSRCIDLGLQQVQNGEEFFSECKPIQGDVYMRTHRAGRNDVFRAGAWWWEHSVFKIPRNSTGYFLFGCRFTRLGDIDLGFVREWDAVTEVYVTPRHDGAVLLAVSVAGDAGYGLARRLLAV</sequence>
<organism evidence="2 3">
    <name type="scientific">Niveomyces insectorum RCEF 264</name>
    <dbReference type="NCBI Taxonomy" id="1081102"/>
    <lineage>
        <taxon>Eukaryota</taxon>
        <taxon>Fungi</taxon>
        <taxon>Dikarya</taxon>
        <taxon>Ascomycota</taxon>
        <taxon>Pezizomycotina</taxon>
        <taxon>Sordariomycetes</taxon>
        <taxon>Hypocreomycetidae</taxon>
        <taxon>Hypocreales</taxon>
        <taxon>Cordycipitaceae</taxon>
        <taxon>Niveomyces</taxon>
    </lineage>
</organism>
<evidence type="ECO:0000256" key="1">
    <source>
        <dbReference type="SAM" id="MobiDB-lite"/>
    </source>
</evidence>
<dbReference type="AlphaFoldDB" id="A0A167ZW54"/>
<dbReference type="EMBL" id="AZHD01000001">
    <property type="protein sequence ID" value="OAA67966.1"/>
    <property type="molecule type" value="Genomic_DNA"/>
</dbReference>
<comment type="caution">
    <text evidence="2">The sequence shown here is derived from an EMBL/GenBank/DDBJ whole genome shotgun (WGS) entry which is preliminary data.</text>
</comment>
<feature type="compositionally biased region" description="Polar residues" evidence="1">
    <location>
        <begin position="501"/>
        <end position="522"/>
    </location>
</feature>
<gene>
    <name evidence="2" type="ORF">SPI_00161</name>
</gene>